<keyword evidence="3" id="KW-1185">Reference proteome</keyword>
<gene>
    <name evidence="2" type="ORF">BD289DRAFT_446544</name>
</gene>
<dbReference type="EMBL" id="KZ678702">
    <property type="protein sequence ID" value="PSR76557.1"/>
    <property type="molecule type" value="Genomic_DNA"/>
</dbReference>
<protein>
    <recommendedName>
        <fullName evidence="1">LD-carboxypeptidase C-terminal domain-containing protein</fullName>
    </recommendedName>
</protein>
<feature type="domain" description="LD-carboxypeptidase C-terminal" evidence="1">
    <location>
        <begin position="11"/>
        <end position="98"/>
    </location>
</feature>
<dbReference type="SUPFAM" id="SSF141986">
    <property type="entry name" value="LD-carboxypeptidase A C-terminal domain-like"/>
    <property type="match status" value="1"/>
</dbReference>
<reference evidence="2 3" key="1">
    <citation type="journal article" date="2018" name="Mycol. Prog.">
        <title>Coniella lustricola, a new species from submerged detritus.</title>
        <authorList>
            <person name="Raudabaugh D.B."/>
            <person name="Iturriaga T."/>
            <person name="Carver A."/>
            <person name="Mondo S."/>
            <person name="Pangilinan J."/>
            <person name="Lipzen A."/>
            <person name="He G."/>
            <person name="Amirebrahimi M."/>
            <person name="Grigoriev I.V."/>
            <person name="Miller A.N."/>
        </authorList>
    </citation>
    <scope>NUCLEOTIDE SEQUENCE [LARGE SCALE GENOMIC DNA]</scope>
    <source>
        <strain evidence="2 3">B22-T-1</strain>
    </source>
</reference>
<dbReference type="InterPro" id="IPR040921">
    <property type="entry name" value="Peptidase_S66C"/>
</dbReference>
<name>A0A2T2ZTV0_9PEZI</name>
<dbReference type="Gene3D" id="3.50.30.60">
    <property type="entry name" value="LD-carboxypeptidase A C-terminal domain-like"/>
    <property type="match status" value="1"/>
</dbReference>
<accession>A0A2T2ZTV0</accession>
<dbReference type="Proteomes" id="UP000241462">
    <property type="component" value="Unassembled WGS sequence"/>
</dbReference>
<evidence type="ECO:0000313" key="2">
    <source>
        <dbReference type="EMBL" id="PSR76557.1"/>
    </source>
</evidence>
<evidence type="ECO:0000313" key="3">
    <source>
        <dbReference type="Proteomes" id="UP000241462"/>
    </source>
</evidence>
<sequence length="114" mass="12017">MAEANDAQGVPLERIRAQLADLVAQGVFNAVAGVVFGRFFGYDAPEAVQRVAQLVREAVVDNPAIRNEQYAGFPVVVGGEFGHGGTMATLPFDALARLEGDEGSEGVWEIVEAG</sequence>
<dbReference type="InterPro" id="IPR027461">
    <property type="entry name" value="Carboxypeptidase_A_C_sf"/>
</dbReference>
<dbReference type="Pfam" id="PF17676">
    <property type="entry name" value="Peptidase_S66C"/>
    <property type="match status" value="1"/>
</dbReference>
<feature type="non-terminal residue" evidence="2">
    <location>
        <position position="114"/>
    </location>
</feature>
<proteinExistence type="predicted"/>
<organism evidence="2 3">
    <name type="scientific">Coniella lustricola</name>
    <dbReference type="NCBI Taxonomy" id="2025994"/>
    <lineage>
        <taxon>Eukaryota</taxon>
        <taxon>Fungi</taxon>
        <taxon>Dikarya</taxon>
        <taxon>Ascomycota</taxon>
        <taxon>Pezizomycotina</taxon>
        <taxon>Sordariomycetes</taxon>
        <taxon>Sordariomycetidae</taxon>
        <taxon>Diaporthales</taxon>
        <taxon>Schizoparmaceae</taxon>
        <taxon>Coniella</taxon>
    </lineage>
</organism>
<dbReference type="STRING" id="2025994.A0A2T2ZTV0"/>
<dbReference type="InParanoid" id="A0A2T2ZTV0"/>
<dbReference type="AlphaFoldDB" id="A0A2T2ZTV0"/>
<evidence type="ECO:0000259" key="1">
    <source>
        <dbReference type="Pfam" id="PF17676"/>
    </source>
</evidence>